<feature type="domain" description="Thioredoxin" evidence="3">
    <location>
        <begin position="24"/>
        <end position="160"/>
    </location>
</feature>
<dbReference type="EMBL" id="JAMLDX010000034">
    <property type="protein sequence ID" value="MCP3733170.1"/>
    <property type="molecule type" value="Genomic_DNA"/>
</dbReference>
<dbReference type="InterPro" id="IPR000866">
    <property type="entry name" value="AhpC/TSA"/>
</dbReference>
<evidence type="ECO:0000256" key="1">
    <source>
        <dbReference type="ARBA" id="ARBA00023284"/>
    </source>
</evidence>
<keyword evidence="5" id="KW-1185">Reference proteome</keyword>
<dbReference type="GO" id="GO:0016209">
    <property type="term" value="F:antioxidant activity"/>
    <property type="evidence" value="ECO:0007669"/>
    <property type="project" value="InterPro"/>
</dbReference>
<dbReference type="PROSITE" id="PS51352">
    <property type="entry name" value="THIOREDOXIN_2"/>
    <property type="match status" value="1"/>
</dbReference>
<dbReference type="PANTHER" id="PTHR42852">
    <property type="entry name" value="THIOL:DISULFIDE INTERCHANGE PROTEIN DSBE"/>
    <property type="match status" value="1"/>
</dbReference>
<name>A0A9X2HW94_9SPHN</name>
<protein>
    <submittedName>
        <fullName evidence="4">TlpA family protein disulfide reductase</fullName>
    </submittedName>
</protein>
<dbReference type="Pfam" id="PF00578">
    <property type="entry name" value="AhpC-TSA"/>
    <property type="match status" value="1"/>
</dbReference>
<organism evidence="4 5">
    <name type="scientific">Sphingomonas tagetis</name>
    <dbReference type="NCBI Taxonomy" id="2949092"/>
    <lineage>
        <taxon>Bacteria</taxon>
        <taxon>Pseudomonadati</taxon>
        <taxon>Pseudomonadota</taxon>
        <taxon>Alphaproteobacteria</taxon>
        <taxon>Sphingomonadales</taxon>
        <taxon>Sphingomonadaceae</taxon>
        <taxon>Sphingomonas</taxon>
    </lineage>
</organism>
<proteinExistence type="predicted"/>
<dbReference type="Proteomes" id="UP001139451">
    <property type="component" value="Unassembled WGS sequence"/>
</dbReference>
<dbReference type="InterPro" id="IPR013766">
    <property type="entry name" value="Thioredoxin_domain"/>
</dbReference>
<dbReference type="InterPro" id="IPR050553">
    <property type="entry name" value="Thioredoxin_ResA/DsbE_sf"/>
</dbReference>
<accession>A0A9X2HW94</accession>
<dbReference type="CDD" id="cd02966">
    <property type="entry name" value="TlpA_like_family"/>
    <property type="match status" value="1"/>
</dbReference>
<evidence type="ECO:0000259" key="3">
    <source>
        <dbReference type="PROSITE" id="PS51352"/>
    </source>
</evidence>
<dbReference type="PROSITE" id="PS00194">
    <property type="entry name" value="THIOREDOXIN_1"/>
    <property type="match status" value="1"/>
</dbReference>
<keyword evidence="2" id="KW-0732">Signal</keyword>
<dbReference type="InterPro" id="IPR017937">
    <property type="entry name" value="Thioredoxin_CS"/>
</dbReference>
<reference evidence="4" key="1">
    <citation type="submission" date="2022-05" db="EMBL/GenBank/DDBJ databases">
        <title>Sphingomonas sp. strain MG17 Genome sequencing and assembly.</title>
        <authorList>
            <person name="Kim I."/>
        </authorList>
    </citation>
    <scope>NUCLEOTIDE SEQUENCE</scope>
    <source>
        <strain evidence="4">MG17</strain>
    </source>
</reference>
<evidence type="ECO:0000313" key="5">
    <source>
        <dbReference type="Proteomes" id="UP001139451"/>
    </source>
</evidence>
<gene>
    <name evidence="4" type="ORF">M9978_22455</name>
</gene>
<comment type="caution">
    <text evidence="4">The sequence shown here is derived from an EMBL/GenBank/DDBJ whole genome shotgun (WGS) entry which is preliminary data.</text>
</comment>
<dbReference type="GO" id="GO:0015036">
    <property type="term" value="F:disulfide oxidoreductase activity"/>
    <property type="evidence" value="ECO:0007669"/>
    <property type="project" value="UniProtKB-ARBA"/>
</dbReference>
<evidence type="ECO:0000256" key="2">
    <source>
        <dbReference type="SAM" id="SignalP"/>
    </source>
</evidence>
<keyword evidence="1" id="KW-0676">Redox-active center</keyword>
<dbReference type="SUPFAM" id="SSF52833">
    <property type="entry name" value="Thioredoxin-like"/>
    <property type="match status" value="1"/>
</dbReference>
<dbReference type="InterPro" id="IPR036249">
    <property type="entry name" value="Thioredoxin-like_sf"/>
</dbReference>
<dbReference type="AlphaFoldDB" id="A0A9X2HW94"/>
<sequence>MTKQLAALPLAALLPAAAAAPKKPIIGQLAPDFSLKLLDDTVIISADLRGRVVMLNFWATWCVPCRTELPLLNTYHKLRKDVGLSVYAITTEDSVPLYKLKKFLTALDMPSVRSVKGPYGPIGGSVPTNFVIGRDGTLHYAKAGAFELDDLNRLLPPLLNQRV</sequence>
<dbReference type="RefSeq" id="WP_254297328.1">
    <property type="nucleotide sequence ID" value="NZ_JAMLDX010000034.1"/>
</dbReference>
<evidence type="ECO:0000313" key="4">
    <source>
        <dbReference type="EMBL" id="MCP3733170.1"/>
    </source>
</evidence>
<feature type="signal peptide" evidence="2">
    <location>
        <begin position="1"/>
        <end position="19"/>
    </location>
</feature>
<dbReference type="Gene3D" id="3.40.30.10">
    <property type="entry name" value="Glutaredoxin"/>
    <property type="match status" value="1"/>
</dbReference>
<dbReference type="PANTHER" id="PTHR42852:SF13">
    <property type="entry name" value="PROTEIN DIPZ"/>
    <property type="match status" value="1"/>
</dbReference>
<feature type="chain" id="PRO_5040917392" evidence="2">
    <location>
        <begin position="20"/>
        <end position="163"/>
    </location>
</feature>